<name>A0A0L0FX37_9EUKA</name>
<proteinExistence type="predicted"/>
<sequence length="309" mass="34487">MVPYTLAANGRVFSHHADVELVDVLRTDFGDLATPELLELEPTELVKAMDDKAQLAQARAANKWRADVPMFNVGRVVMFRPAKTPHKSQAERMGLADVVALDPPVYHIVRMILPICGRIVYRLMSRGVGMSQRCLSGTVYTKWLMYESPFKDADGKERQEVVQTFTACADAAPYQNGINTGINTYWHRWVALTHIHQHERKESFEERDAELVAQHIVMFQSSKPSASQPSWASASVDETNGAGNAYTRRYRIPDTTHSDLKTSKESEDSSEILFLPHAKASKAKAKSAKAVSAKKKKATKTDAKKAQSK</sequence>
<evidence type="ECO:0000313" key="3">
    <source>
        <dbReference type="Proteomes" id="UP000054560"/>
    </source>
</evidence>
<feature type="region of interest" description="Disordered" evidence="1">
    <location>
        <begin position="256"/>
        <end position="309"/>
    </location>
</feature>
<dbReference type="GeneID" id="25907628"/>
<feature type="compositionally biased region" description="Basic residues" evidence="1">
    <location>
        <begin position="279"/>
        <end position="298"/>
    </location>
</feature>
<dbReference type="RefSeq" id="XP_014154420.1">
    <property type="nucleotide sequence ID" value="XM_014298945.1"/>
</dbReference>
<organism evidence="2 3">
    <name type="scientific">Sphaeroforma arctica JP610</name>
    <dbReference type="NCBI Taxonomy" id="667725"/>
    <lineage>
        <taxon>Eukaryota</taxon>
        <taxon>Ichthyosporea</taxon>
        <taxon>Ichthyophonida</taxon>
        <taxon>Sphaeroforma</taxon>
    </lineage>
</organism>
<gene>
    <name evidence="2" type="ORF">SARC_07124</name>
</gene>
<protein>
    <submittedName>
        <fullName evidence="2">Uncharacterized protein</fullName>
    </submittedName>
</protein>
<evidence type="ECO:0000256" key="1">
    <source>
        <dbReference type="SAM" id="MobiDB-lite"/>
    </source>
</evidence>
<dbReference type="Proteomes" id="UP000054560">
    <property type="component" value="Unassembled WGS sequence"/>
</dbReference>
<keyword evidence="3" id="KW-1185">Reference proteome</keyword>
<feature type="compositionally biased region" description="Basic and acidic residues" evidence="1">
    <location>
        <begin position="256"/>
        <end position="267"/>
    </location>
</feature>
<feature type="compositionally biased region" description="Basic and acidic residues" evidence="1">
    <location>
        <begin position="299"/>
        <end position="309"/>
    </location>
</feature>
<reference evidence="2 3" key="1">
    <citation type="submission" date="2011-02" db="EMBL/GenBank/DDBJ databases">
        <title>The Genome Sequence of Sphaeroforma arctica JP610.</title>
        <authorList>
            <consortium name="The Broad Institute Genome Sequencing Platform"/>
            <person name="Russ C."/>
            <person name="Cuomo C."/>
            <person name="Young S.K."/>
            <person name="Zeng Q."/>
            <person name="Gargeya S."/>
            <person name="Alvarado L."/>
            <person name="Berlin A."/>
            <person name="Chapman S.B."/>
            <person name="Chen Z."/>
            <person name="Freedman E."/>
            <person name="Gellesch M."/>
            <person name="Goldberg J."/>
            <person name="Griggs A."/>
            <person name="Gujja S."/>
            <person name="Heilman E."/>
            <person name="Heiman D."/>
            <person name="Howarth C."/>
            <person name="Mehta T."/>
            <person name="Neiman D."/>
            <person name="Pearson M."/>
            <person name="Roberts A."/>
            <person name="Saif S."/>
            <person name="Shea T."/>
            <person name="Shenoy N."/>
            <person name="Sisk P."/>
            <person name="Stolte C."/>
            <person name="Sykes S."/>
            <person name="White J."/>
            <person name="Yandava C."/>
            <person name="Burger G."/>
            <person name="Gray M.W."/>
            <person name="Holland P.W.H."/>
            <person name="King N."/>
            <person name="Lang F.B.F."/>
            <person name="Roger A.J."/>
            <person name="Ruiz-Trillo I."/>
            <person name="Haas B."/>
            <person name="Nusbaum C."/>
            <person name="Birren B."/>
        </authorList>
    </citation>
    <scope>NUCLEOTIDE SEQUENCE [LARGE SCALE GENOMIC DNA]</scope>
    <source>
        <strain evidence="2 3">JP610</strain>
    </source>
</reference>
<dbReference type="AlphaFoldDB" id="A0A0L0FX37"/>
<accession>A0A0L0FX37</accession>
<evidence type="ECO:0000313" key="2">
    <source>
        <dbReference type="EMBL" id="KNC80518.1"/>
    </source>
</evidence>
<dbReference type="EMBL" id="KQ242140">
    <property type="protein sequence ID" value="KNC80518.1"/>
    <property type="molecule type" value="Genomic_DNA"/>
</dbReference>